<dbReference type="RefSeq" id="XP_005645962.1">
    <property type="nucleotide sequence ID" value="XM_005645905.1"/>
</dbReference>
<reference evidence="4 5" key="1">
    <citation type="journal article" date="2012" name="Genome Biol.">
        <title>The genome of the polar eukaryotic microalga coccomyxa subellipsoidea reveals traits of cold adaptation.</title>
        <authorList>
            <person name="Blanc G."/>
            <person name="Agarkova I."/>
            <person name="Grimwood J."/>
            <person name="Kuo A."/>
            <person name="Brueggeman A."/>
            <person name="Dunigan D."/>
            <person name="Gurnon J."/>
            <person name="Ladunga I."/>
            <person name="Lindquist E."/>
            <person name="Lucas S."/>
            <person name="Pangilinan J."/>
            <person name="Proschold T."/>
            <person name="Salamov A."/>
            <person name="Schmutz J."/>
            <person name="Weeks D."/>
            <person name="Yamada T."/>
            <person name="Claverie J.M."/>
            <person name="Grigoriev I."/>
            <person name="Van Etten J."/>
            <person name="Lomsadze A."/>
            <person name="Borodovsky M."/>
        </authorList>
    </citation>
    <scope>NUCLEOTIDE SEQUENCE [LARGE SCALE GENOMIC DNA]</scope>
    <source>
        <strain evidence="4 5">C-169</strain>
    </source>
</reference>
<sequence length="443" mass="49412">MRRRAPLSCVALLLLLVPLIGFGGLRQQGTAQRRTRILMGGAMAAGGMSQAGAAGHKQYSQVADYAGYDGGATFDQPETLHSAARIVSEGAVSIEKALKAGHKKSKLPPGGGPPKPLCRNYGQLPKGIYNQASECPAWGQDFNCIEGERPEDRNPELIEQEYRKIFRPHECDLPKWDPYGFEKCLKGRRIIFIGDSLTWQMYNSLACLLAPVTANGTAVTWDKANTTVTGDYKGREWPESRHILKQYWADVKLKNGGEILVRCFGRYNASLWDDVFAEMGPLTDRDVIIANFGAWYPRFNFNEPRAPFEAFKADVKDLFVDKLSKYPAQTFWRSNSPTHFGGATGTFTAVEEGLPGVPARPKCEPAAVGEFWFREHVVSVLKECGAACAKIRLMPIFDMTLARYESHHGTFGRGKDTGFTDCRHYCVNVVDWWNIVLYSIMCF</sequence>
<evidence type="ECO:0000259" key="3">
    <source>
        <dbReference type="Pfam" id="PF13839"/>
    </source>
</evidence>
<dbReference type="EMBL" id="AGSI01000012">
    <property type="protein sequence ID" value="EIE21418.1"/>
    <property type="molecule type" value="Genomic_DNA"/>
</dbReference>
<dbReference type="eggNOG" id="ENOG502QVJM">
    <property type="taxonomic scope" value="Eukaryota"/>
</dbReference>
<feature type="domain" description="Trichome birefringence-like C-terminal" evidence="3">
    <location>
        <begin position="173"/>
        <end position="439"/>
    </location>
</feature>
<dbReference type="GO" id="GO:0016413">
    <property type="term" value="F:O-acetyltransferase activity"/>
    <property type="evidence" value="ECO:0007669"/>
    <property type="project" value="InterPro"/>
</dbReference>
<dbReference type="KEGG" id="csl:COCSUDRAFT_43154"/>
<accession>I0YSP9</accession>
<dbReference type="InterPro" id="IPR029962">
    <property type="entry name" value="TBL"/>
</dbReference>
<dbReference type="Pfam" id="PF13839">
    <property type="entry name" value="PC-Esterase"/>
    <property type="match status" value="1"/>
</dbReference>
<feature type="signal peptide" evidence="2">
    <location>
        <begin position="1"/>
        <end position="21"/>
    </location>
</feature>
<keyword evidence="2" id="KW-0732">Signal</keyword>
<evidence type="ECO:0000313" key="4">
    <source>
        <dbReference type="EMBL" id="EIE21418.1"/>
    </source>
</evidence>
<dbReference type="AlphaFoldDB" id="I0YSP9"/>
<comment type="similarity">
    <text evidence="1">Belongs to the PC-esterase family. TBL subfamily.</text>
</comment>
<comment type="caution">
    <text evidence="4">The sequence shown here is derived from an EMBL/GenBank/DDBJ whole genome shotgun (WGS) entry which is preliminary data.</text>
</comment>
<dbReference type="PANTHER" id="PTHR32285">
    <property type="entry name" value="PROTEIN TRICHOME BIREFRINGENCE-LIKE 9-RELATED"/>
    <property type="match status" value="1"/>
</dbReference>
<dbReference type="GeneID" id="17039402"/>
<dbReference type="InterPro" id="IPR026057">
    <property type="entry name" value="TBL_C"/>
</dbReference>
<evidence type="ECO:0000256" key="1">
    <source>
        <dbReference type="ARBA" id="ARBA00007727"/>
    </source>
</evidence>
<dbReference type="PANTHER" id="PTHR32285:SF48">
    <property type="entry name" value="PROTEIN TRICHOME BIREFRINGENCE-LIKE 19"/>
    <property type="match status" value="1"/>
</dbReference>
<keyword evidence="5" id="KW-1185">Reference proteome</keyword>
<organism evidence="4 5">
    <name type="scientific">Coccomyxa subellipsoidea (strain C-169)</name>
    <name type="common">Green microalga</name>
    <dbReference type="NCBI Taxonomy" id="574566"/>
    <lineage>
        <taxon>Eukaryota</taxon>
        <taxon>Viridiplantae</taxon>
        <taxon>Chlorophyta</taxon>
        <taxon>core chlorophytes</taxon>
        <taxon>Trebouxiophyceae</taxon>
        <taxon>Trebouxiophyceae incertae sedis</taxon>
        <taxon>Coccomyxaceae</taxon>
        <taxon>Coccomyxa</taxon>
        <taxon>Coccomyxa subellipsoidea</taxon>
    </lineage>
</organism>
<evidence type="ECO:0000313" key="5">
    <source>
        <dbReference type="Proteomes" id="UP000007264"/>
    </source>
</evidence>
<gene>
    <name evidence="4" type="ORF">COCSUDRAFT_43154</name>
</gene>
<feature type="chain" id="PRO_5003636366" description="Trichome birefringence-like C-terminal domain-containing protein" evidence="2">
    <location>
        <begin position="22"/>
        <end position="443"/>
    </location>
</feature>
<dbReference type="OrthoDB" id="630188at2759"/>
<dbReference type="Proteomes" id="UP000007264">
    <property type="component" value="Unassembled WGS sequence"/>
</dbReference>
<proteinExistence type="inferred from homology"/>
<name>I0YSP9_COCSC</name>
<evidence type="ECO:0000256" key="2">
    <source>
        <dbReference type="SAM" id="SignalP"/>
    </source>
</evidence>
<protein>
    <recommendedName>
        <fullName evidence="3">Trichome birefringence-like C-terminal domain-containing protein</fullName>
    </recommendedName>
</protein>